<dbReference type="SUPFAM" id="SSF51905">
    <property type="entry name" value="FAD/NAD(P)-binding domain"/>
    <property type="match status" value="1"/>
</dbReference>
<protein>
    <submittedName>
        <fullName evidence="3">Pyridine nucleotide-disulfide oxidoreductase</fullName>
    </submittedName>
</protein>
<dbReference type="Proteomes" id="UP000006462">
    <property type="component" value="Unassembled WGS sequence"/>
</dbReference>
<comment type="caution">
    <text evidence="3">The sequence shown here is derived from an EMBL/GenBank/DDBJ whole genome shotgun (WGS) entry which is preliminary data.</text>
</comment>
<evidence type="ECO:0000313" key="4">
    <source>
        <dbReference type="Proteomes" id="UP000006462"/>
    </source>
</evidence>
<dbReference type="Pfam" id="PF07992">
    <property type="entry name" value="Pyr_redox_2"/>
    <property type="match status" value="1"/>
</dbReference>
<dbReference type="PRINTS" id="PR00368">
    <property type="entry name" value="FADPNR"/>
</dbReference>
<reference evidence="3 4" key="1">
    <citation type="submission" date="2009-12" db="EMBL/GenBank/DDBJ databases">
        <authorList>
            <person name="Shrivastava S."/>
            <person name="Madupu R."/>
            <person name="Durkin A.S."/>
            <person name="Torralba M."/>
            <person name="Methe B."/>
            <person name="Sutton G.G."/>
            <person name="Strausberg R.L."/>
            <person name="Nelson K.E."/>
        </authorList>
    </citation>
    <scope>NUCLEOTIDE SEQUENCE [LARGE SCALE GENOMIC DNA]</scope>
    <source>
        <strain evidence="3 4">W5455</strain>
    </source>
</reference>
<accession>A0ABP2HUH6</accession>
<dbReference type="InterPro" id="IPR023753">
    <property type="entry name" value="FAD/NAD-binding_dom"/>
</dbReference>
<dbReference type="GeneID" id="90986272"/>
<dbReference type="InterPro" id="IPR051691">
    <property type="entry name" value="Metab_Enz_Cyan_OpOx_G3PDH"/>
</dbReference>
<gene>
    <name evidence="3" type="ORF">HMPREF7215_2470</name>
</gene>
<dbReference type="PROSITE" id="PS51257">
    <property type="entry name" value="PROKAR_LIPOPROTEIN"/>
    <property type="match status" value="1"/>
</dbReference>
<feature type="domain" description="FAD/NAD(P)-binding" evidence="2">
    <location>
        <begin position="9"/>
        <end position="299"/>
    </location>
</feature>
<dbReference type="PANTHER" id="PTHR42949:SF3">
    <property type="entry name" value="ANAEROBIC GLYCEROL-3-PHOSPHATE DEHYDROGENASE SUBUNIT B"/>
    <property type="match status" value="1"/>
</dbReference>
<evidence type="ECO:0000313" key="3">
    <source>
        <dbReference type="EMBL" id="EFB90988.1"/>
    </source>
</evidence>
<keyword evidence="4" id="KW-1185">Reference proteome</keyword>
<dbReference type="InterPro" id="IPR036188">
    <property type="entry name" value="FAD/NAD-bd_sf"/>
</dbReference>
<keyword evidence="1" id="KW-0560">Oxidoreductase</keyword>
<sequence>MIGERHCGVAVIGGGPAGLAAAISACEAGCRDVVLVERDRLLGGILNQCIHDGFGLHRFGEAMTGPEYAQRDIDRFGELGLEAMTESMVLELSKERELLVSRRGEMVRLRADAVVLAMGCRERPRGALSIPGTRPAGIYTAGAAQNLVNLENLMPGKKICILGSGDIGLIMARRMTLEGAGVEAVFELLPYSSGLPRNIQQCLNDYGIPLYLSTTVTDIVGDDRLEAVQVSRVDEKRRPIPGTERIFECDTLLLSVGLIPENELTRMAGIEMNPATGGAAVDDDFMTSVPGIFSCGNVLHVHDLVDWVSLEAAEAGARAAAYALGRSPCRESIVVRPGAGVRYTTPSRISGEKDVSIAFRLVSPDRDRCLVVSADGREILREKRVRLHPAVMEHLGVRAADLKGCCSLEVSVQ</sequence>
<proteinExistence type="predicted"/>
<evidence type="ECO:0000259" key="2">
    <source>
        <dbReference type="Pfam" id="PF07992"/>
    </source>
</evidence>
<dbReference type="EMBL" id="ADFP01000053">
    <property type="protein sequence ID" value="EFB90988.1"/>
    <property type="molecule type" value="Genomic_DNA"/>
</dbReference>
<dbReference type="RefSeq" id="WP_009164559.1">
    <property type="nucleotide sequence ID" value="NZ_ADFP01000053.1"/>
</dbReference>
<organism evidence="3 4">
    <name type="scientific">Pyramidobacter piscolens W5455</name>
    <dbReference type="NCBI Taxonomy" id="352165"/>
    <lineage>
        <taxon>Bacteria</taxon>
        <taxon>Thermotogati</taxon>
        <taxon>Synergistota</taxon>
        <taxon>Synergistia</taxon>
        <taxon>Synergistales</taxon>
        <taxon>Dethiosulfovibrionaceae</taxon>
        <taxon>Pyramidobacter</taxon>
    </lineage>
</organism>
<dbReference type="PRINTS" id="PR00469">
    <property type="entry name" value="PNDRDTASEII"/>
</dbReference>
<name>A0ABP2HUH6_9BACT</name>
<evidence type="ECO:0000256" key="1">
    <source>
        <dbReference type="ARBA" id="ARBA00023002"/>
    </source>
</evidence>
<dbReference type="PANTHER" id="PTHR42949">
    <property type="entry name" value="ANAEROBIC GLYCEROL-3-PHOSPHATE DEHYDROGENASE SUBUNIT B"/>
    <property type="match status" value="1"/>
</dbReference>
<dbReference type="Gene3D" id="3.50.50.60">
    <property type="entry name" value="FAD/NAD(P)-binding domain"/>
    <property type="match status" value="2"/>
</dbReference>